<dbReference type="GO" id="GO:0003729">
    <property type="term" value="F:mRNA binding"/>
    <property type="evidence" value="ECO:0007669"/>
    <property type="project" value="TreeGrafter"/>
</dbReference>
<evidence type="ECO:0000313" key="6">
    <source>
        <dbReference type="EMBL" id="KAK9149457.1"/>
    </source>
</evidence>
<reference evidence="6 7" key="1">
    <citation type="submission" date="2024-01" db="EMBL/GenBank/DDBJ databases">
        <title>Genome assemblies of Stephania.</title>
        <authorList>
            <person name="Yang L."/>
        </authorList>
    </citation>
    <scope>NUCLEOTIDE SEQUENCE [LARGE SCALE GENOMIC DNA]</scope>
    <source>
        <strain evidence="6">JXDWG</strain>
        <tissue evidence="6">Leaf</tissue>
    </source>
</reference>
<accession>A0AAP0KBK3</accession>
<feature type="compositionally biased region" description="Polar residues" evidence="4">
    <location>
        <begin position="43"/>
        <end position="59"/>
    </location>
</feature>
<dbReference type="Gene3D" id="1.25.10.10">
    <property type="entry name" value="Leucine-rich Repeat Variant"/>
    <property type="match status" value="1"/>
</dbReference>
<dbReference type="GO" id="GO:0005737">
    <property type="term" value="C:cytoplasm"/>
    <property type="evidence" value="ECO:0007669"/>
    <property type="project" value="TreeGrafter"/>
</dbReference>
<evidence type="ECO:0000259" key="5">
    <source>
        <dbReference type="PROSITE" id="PS50303"/>
    </source>
</evidence>
<sequence>MEPNDNNINHKASMAEQQQFPRRMLPRLAPPTPPGIHHRGGNADSTLAPSSSTNFHPLTLPNSATSYNGADATHEHACPCPLAFRLQVEVVRLEMELRKKNMELAEKDTRIKFFEEVLQFTSSSTPVSTNASVRNQLGQLTIGSSRNITTPNVTNNNRRGRSLERASNTLNLNEHLDFSQEELQGRNFLRMAISKDDYEALKKWIHQHGNNYLEMINFIFEELKGYIPKNYVVQCVVVVKQDYADLATEALKGNFVAMSMQKFSSNVVEKILKNASIEKVRDIINEIIEDPNVLRLFQDQFGNFVIQKALTATVKRPSNIFDVIAKVIESNYSILDCHMYGRRVIVCLMRLKNERRSYSLASLEEPSNV</sequence>
<dbReference type="PANTHER" id="PTHR12537:SF13">
    <property type="entry name" value="PUMILIO HOMOLOGY DOMAIN FAMILY MEMBER 4"/>
    <property type="match status" value="1"/>
</dbReference>
<dbReference type="PROSITE" id="PS50303">
    <property type="entry name" value="PUM_HD"/>
    <property type="match status" value="1"/>
</dbReference>
<protein>
    <recommendedName>
        <fullName evidence="5">PUM-HD domain-containing protein</fullName>
    </recommendedName>
</protein>
<dbReference type="InterPro" id="IPR001313">
    <property type="entry name" value="Pumilio_RNA-bd_rpt"/>
</dbReference>
<evidence type="ECO:0000256" key="1">
    <source>
        <dbReference type="ARBA" id="ARBA00022737"/>
    </source>
</evidence>
<dbReference type="Pfam" id="PF00806">
    <property type="entry name" value="PUF"/>
    <property type="match status" value="2"/>
</dbReference>
<name>A0AAP0KBK3_9MAGN</name>
<evidence type="ECO:0000256" key="3">
    <source>
        <dbReference type="PROSITE-ProRule" id="PRU00317"/>
    </source>
</evidence>
<organism evidence="6 7">
    <name type="scientific">Stephania cephalantha</name>
    <dbReference type="NCBI Taxonomy" id="152367"/>
    <lineage>
        <taxon>Eukaryota</taxon>
        <taxon>Viridiplantae</taxon>
        <taxon>Streptophyta</taxon>
        <taxon>Embryophyta</taxon>
        <taxon>Tracheophyta</taxon>
        <taxon>Spermatophyta</taxon>
        <taxon>Magnoliopsida</taxon>
        <taxon>Ranunculales</taxon>
        <taxon>Menispermaceae</taxon>
        <taxon>Menispermoideae</taxon>
        <taxon>Cissampelideae</taxon>
        <taxon>Stephania</taxon>
    </lineage>
</organism>
<dbReference type="PANTHER" id="PTHR12537">
    <property type="entry name" value="RNA BINDING PROTEIN PUMILIO-RELATED"/>
    <property type="match status" value="1"/>
</dbReference>
<feature type="region of interest" description="Disordered" evidence="4">
    <location>
        <begin position="25"/>
        <end position="59"/>
    </location>
</feature>
<dbReference type="EMBL" id="JBBNAG010000003">
    <property type="protein sequence ID" value="KAK9149457.1"/>
    <property type="molecule type" value="Genomic_DNA"/>
</dbReference>
<dbReference type="SUPFAM" id="SSF48371">
    <property type="entry name" value="ARM repeat"/>
    <property type="match status" value="1"/>
</dbReference>
<dbReference type="GO" id="GO:0006417">
    <property type="term" value="P:regulation of translation"/>
    <property type="evidence" value="ECO:0007669"/>
    <property type="project" value="UniProtKB-KW"/>
</dbReference>
<dbReference type="InterPro" id="IPR033133">
    <property type="entry name" value="PUM-HD"/>
</dbReference>
<feature type="repeat" description="Pumilio" evidence="3">
    <location>
        <begin position="286"/>
        <end position="326"/>
    </location>
</feature>
<keyword evidence="2" id="KW-0810">Translation regulation</keyword>
<gene>
    <name evidence="6" type="ORF">Scep_008214</name>
</gene>
<proteinExistence type="predicted"/>
<feature type="repeat" description="Pumilio" evidence="3">
    <location>
        <begin position="250"/>
        <end position="285"/>
    </location>
</feature>
<dbReference type="PROSITE" id="PS50302">
    <property type="entry name" value="PUM"/>
    <property type="match status" value="2"/>
</dbReference>
<evidence type="ECO:0000313" key="7">
    <source>
        <dbReference type="Proteomes" id="UP001419268"/>
    </source>
</evidence>
<dbReference type="AlphaFoldDB" id="A0AAP0KBK3"/>
<comment type="caution">
    <text evidence="6">The sequence shown here is derived from an EMBL/GenBank/DDBJ whole genome shotgun (WGS) entry which is preliminary data.</text>
</comment>
<dbReference type="Proteomes" id="UP001419268">
    <property type="component" value="Unassembled WGS sequence"/>
</dbReference>
<dbReference type="SMART" id="SM00025">
    <property type="entry name" value="Pumilio"/>
    <property type="match status" value="2"/>
</dbReference>
<evidence type="ECO:0000256" key="4">
    <source>
        <dbReference type="SAM" id="MobiDB-lite"/>
    </source>
</evidence>
<dbReference type="InterPro" id="IPR011989">
    <property type="entry name" value="ARM-like"/>
</dbReference>
<evidence type="ECO:0000256" key="2">
    <source>
        <dbReference type="ARBA" id="ARBA00022845"/>
    </source>
</evidence>
<keyword evidence="1" id="KW-0677">Repeat</keyword>
<keyword evidence="7" id="KW-1185">Reference proteome</keyword>
<dbReference type="InterPro" id="IPR016024">
    <property type="entry name" value="ARM-type_fold"/>
</dbReference>
<feature type="domain" description="PUM-HD" evidence="5">
    <location>
        <begin position="228"/>
        <end position="369"/>
    </location>
</feature>